<evidence type="ECO:0000313" key="1">
    <source>
        <dbReference type="EMBL" id="KAH6929635.1"/>
    </source>
</evidence>
<accession>A0ACB7S4I4</accession>
<protein>
    <submittedName>
        <fullName evidence="1">Uncharacterized protein</fullName>
    </submittedName>
</protein>
<dbReference type="EMBL" id="CM023485">
    <property type="protein sequence ID" value="KAH6929635.1"/>
    <property type="molecule type" value="Genomic_DNA"/>
</dbReference>
<comment type="caution">
    <text evidence="1">The sequence shown here is derived from an EMBL/GenBank/DDBJ whole genome shotgun (WGS) entry which is preliminary data.</text>
</comment>
<keyword evidence="2" id="KW-1185">Reference proteome</keyword>
<gene>
    <name evidence="1" type="ORF">HPB50_003776</name>
</gene>
<evidence type="ECO:0000313" key="2">
    <source>
        <dbReference type="Proteomes" id="UP000821845"/>
    </source>
</evidence>
<proteinExistence type="predicted"/>
<reference evidence="1" key="1">
    <citation type="submission" date="2020-05" db="EMBL/GenBank/DDBJ databases">
        <title>Large-scale comparative analyses of tick genomes elucidate their genetic diversity and vector capacities.</title>
        <authorList>
            <person name="Jia N."/>
            <person name="Wang J."/>
            <person name="Shi W."/>
            <person name="Du L."/>
            <person name="Sun Y."/>
            <person name="Zhan W."/>
            <person name="Jiang J."/>
            <person name="Wang Q."/>
            <person name="Zhang B."/>
            <person name="Ji P."/>
            <person name="Sakyi L.B."/>
            <person name="Cui X."/>
            <person name="Yuan T."/>
            <person name="Jiang B."/>
            <person name="Yang W."/>
            <person name="Lam T.T.-Y."/>
            <person name="Chang Q."/>
            <person name="Ding S."/>
            <person name="Wang X."/>
            <person name="Zhu J."/>
            <person name="Ruan X."/>
            <person name="Zhao L."/>
            <person name="Wei J."/>
            <person name="Que T."/>
            <person name="Du C."/>
            <person name="Cheng J."/>
            <person name="Dai P."/>
            <person name="Han X."/>
            <person name="Huang E."/>
            <person name="Gao Y."/>
            <person name="Liu J."/>
            <person name="Shao H."/>
            <person name="Ye R."/>
            <person name="Li L."/>
            <person name="Wei W."/>
            <person name="Wang X."/>
            <person name="Wang C."/>
            <person name="Yang T."/>
            <person name="Huo Q."/>
            <person name="Li W."/>
            <person name="Guo W."/>
            <person name="Chen H."/>
            <person name="Zhou L."/>
            <person name="Ni X."/>
            <person name="Tian J."/>
            <person name="Zhou Y."/>
            <person name="Sheng Y."/>
            <person name="Liu T."/>
            <person name="Pan Y."/>
            <person name="Xia L."/>
            <person name="Li J."/>
            <person name="Zhao F."/>
            <person name="Cao W."/>
        </authorList>
    </citation>
    <scope>NUCLEOTIDE SEQUENCE</scope>
    <source>
        <strain evidence="1">Hyas-2018</strain>
    </source>
</reference>
<name>A0ACB7S4I4_HYAAI</name>
<sequence length="636" mass="71360">MTTLIGVAFLASVTAFGSAVRRCTSDACNRHRALLAECLNESVHPCRDFYGHVCSRWDATQDGPLAATVYQQFMTKVATSALHLSVPTKDQTVVQKAAGLYQSCAFVYLRNVSHVTEVRDLLVTFGIHWPQLDNASHLLPIFLSMSASWSWASVLEFVATRQGHISVRPSSFYALLLRQRQLMVENDAEHKFYKEYYDAMVAAFLQGAAKTPSYDQLMELENNIVPNLTTALSVPYSNPLENITSATIASLSSNIYPAAEWEKQLETTFNTSEYGTFTFTIEYSEFFEHFFKLVASLNESTMAYYVGWAVAQALSLLASRHLTTLFFLGDPWAGRGHILFCADVTHRYVGVALLAEYLRHEVTEDVLSDVLSVESAVQSTFRELLTGSAWSSVVPKNVLEEEWLEQSLQMVRLSDAETLDDMDQHFPDMGANVFENIRLVTEHRRSSNQGNASVIRFVDTRGTRISISDHERFALLPVALEMPFYGVDALPATKYAILGHEVAYALSSVVLDNVRTYHSRLQMTFTRKLVCFFNRQVLLSQIEPHQMQLIKRVTSVRTLLRALVNASTNGRPTKLHGYESLTDAQMLLIFWCIVHCGSRDGRRMCNGPLAVVVEFAEAFHCEHGAAMQSGRDCAII</sequence>
<organism evidence="1 2">
    <name type="scientific">Hyalomma asiaticum</name>
    <name type="common">Tick</name>
    <dbReference type="NCBI Taxonomy" id="266040"/>
    <lineage>
        <taxon>Eukaryota</taxon>
        <taxon>Metazoa</taxon>
        <taxon>Ecdysozoa</taxon>
        <taxon>Arthropoda</taxon>
        <taxon>Chelicerata</taxon>
        <taxon>Arachnida</taxon>
        <taxon>Acari</taxon>
        <taxon>Parasitiformes</taxon>
        <taxon>Ixodida</taxon>
        <taxon>Ixodoidea</taxon>
        <taxon>Ixodidae</taxon>
        <taxon>Hyalomminae</taxon>
        <taxon>Hyalomma</taxon>
    </lineage>
</organism>
<dbReference type="Proteomes" id="UP000821845">
    <property type="component" value="Chromosome 5"/>
</dbReference>